<evidence type="ECO:0000313" key="2">
    <source>
        <dbReference type="Proteomes" id="UP000053144"/>
    </source>
</evidence>
<proteinExistence type="predicted"/>
<dbReference type="Gramene" id="KOM47963">
    <property type="protein sequence ID" value="KOM47963"/>
    <property type="gene ID" value="LR48_Vigan07g166700"/>
</dbReference>
<organism evidence="1 2">
    <name type="scientific">Phaseolus angularis</name>
    <name type="common">Azuki bean</name>
    <name type="synonym">Vigna angularis</name>
    <dbReference type="NCBI Taxonomy" id="3914"/>
    <lineage>
        <taxon>Eukaryota</taxon>
        <taxon>Viridiplantae</taxon>
        <taxon>Streptophyta</taxon>
        <taxon>Embryophyta</taxon>
        <taxon>Tracheophyta</taxon>
        <taxon>Spermatophyta</taxon>
        <taxon>Magnoliopsida</taxon>
        <taxon>eudicotyledons</taxon>
        <taxon>Gunneridae</taxon>
        <taxon>Pentapetalae</taxon>
        <taxon>rosids</taxon>
        <taxon>fabids</taxon>
        <taxon>Fabales</taxon>
        <taxon>Fabaceae</taxon>
        <taxon>Papilionoideae</taxon>
        <taxon>50 kb inversion clade</taxon>
        <taxon>NPAAA clade</taxon>
        <taxon>indigoferoid/millettioid clade</taxon>
        <taxon>Phaseoleae</taxon>
        <taxon>Vigna</taxon>
    </lineage>
</organism>
<dbReference type="EMBL" id="CM003377">
    <property type="protein sequence ID" value="KOM47963.1"/>
    <property type="molecule type" value="Genomic_DNA"/>
</dbReference>
<accession>A0A0L9UYY3</accession>
<reference evidence="2" key="1">
    <citation type="journal article" date="2015" name="Proc. Natl. Acad. Sci. U.S.A.">
        <title>Genome sequencing of adzuki bean (Vigna angularis) provides insight into high starch and low fat accumulation and domestication.</title>
        <authorList>
            <person name="Yang K."/>
            <person name="Tian Z."/>
            <person name="Chen C."/>
            <person name="Luo L."/>
            <person name="Zhao B."/>
            <person name="Wang Z."/>
            <person name="Yu L."/>
            <person name="Li Y."/>
            <person name="Sun Y."/>
            <person name="Li W."/>
            <person name="Chen Y."/>
            <person name="Li Y."/>
            <person name="Zhang Y."/>
            <person name="Ai D."/>
            <person name="Zhao J."/>
            <person name="Shang C."/>
            <person name="Ma Y."/>
            <person name="Wu B."/>
            <person name="Wang M."/>
            <person name="Gao L."/>
            <person name="Sun D."/>
            <person name="Zhang P."/>
            <person name="Guo F."/>
            <person name="Wang W."/>
            <person name="Li Y."/>
            <person name="Wang J."/>
            <person name="Varshney R.K."/>
            <person name="Wang J."/>
            <person name="Ling H.Q."/>
            <person name="Wan P."/>
        </authorList>
    </citation>
    <scope>NUCLEOTIDE SEQUENCE</scope>
    <source>
        <strain evidence="2">cv. Jingnong 6</strain>
    </source>
</reference>
<name>A0A0L9UYY3_PHAAN</name>
<evidence type="ECO:0000313" key="1">
    <source>
        <dbReference type="EMBL" id="KOM47963.1"/>
    </source>
</evidence>
<dbReference type="AlphaFoldDB" id="A0A0L9UYY3"/>
<gene>
    <name evidence="1" type="ORF">LR48_Vigan07g166700</name>
</gene>
<sequence>MEGRQALGFSKKDMVDGRVGEVRYYYKERLSVAGSGLGSVEHEEDNLGAKKGGRLKGMDAKDIDIVKERDKGKNNKEEAGVSREECVIKPVTKEVGVGAKKER</sequence>
<dbReference type="Proteomes" id="UP000053144">
    <property type="component" value="Chromosome 7"/>
</dbReference>
<protein>
    <submittedName>
        <fullName evidence="1">Uncharacterized protein</fullName>
    </submittedName>
</protein>